<reference evidence="1 2" key="1">
    <citation type="journal article" date="2016" name="Mol. Biol. Evol.">
        <title>Comparative Genomics of Early-Diverging Mushroom-Forming Fungi Provides Insights into the Origins of Lignocellulose Decay Capabilities.</title>
        <authorList>
            <person name="Nagy L.G."/>
            <person name="Riley R."/>
            <person name="Tritt A."/>
            <person name="Adam C."/>
            <person name="Daum C."/>
            <person name="Floudas D."/>
            <person name="Sun H."/>
            <person name="Yadav J.S."/>
            <person name="Pangilinan J."/>
            <person name="Larsson K.H."/>
            <person name="Matsuura K."/>
            <person name="Barry K."/>
            <person name="Labutti K."/>
            <person name="Kuo R."/>
            <person name="Ohm R.A."/>
            <person name="Bhattacharya S.S."/>
            <person name="Shirouzu T."/>
            <person name="Yoshinaga Y."/>
            <person name="Martin F.M."/>
            <person name="Grigoriev I.V."/>
            <person name="Hibbett D.S."/>
        </authorList>
    </citation>
    <scope>NUCLEOTIDE SEQUENCE [LARGE SCALE GENOMIC DNA]</scope>
    <source>
        <strain evidence="1 2">HHB12029</strain>
    </source>
</reference>
<dbReference type="EMBL" id="KV425888">
    <property type="protein sequence ID" value="KZW02416.1"/>
    <property type="molecule type" value="Genomic_DNA"/>
</dbReference>
<sequence length="372" mass="42355">MDFDNPRGFARQMKPSTTTCSTHLISTTDYSLTFCIAAILHRFSWSLVPSFRLCSGATRLSAASVLLGCNEQPENFRDFDIYQLERDRDLFVQFLDWKAGVSLQQPPVVGTVLTIEPNVIERKLFAWRIPPKYHKMPIDAVTEAAVRAEDRVRDRLVDECLSSNDTLSFEITGIKQCGSDLYSQVVIGRIGRGDQKLPHELCLKLYDERFFPVPTLDHWDAGTRPWQRLVQLNFADQLLRREEAVYDRLGERQGTLLPHCYGFHEFTLPNGVRVLGALLELISGESLLSLAKEQWSTWSRAEKVHLAAGANRAAEIDLVLIDFAFAKQQEGFHERTEAVEDVANVQFMLMGLGLDEEAKKEIGWDERDDCEE</sequence>
<accession>A0A165PN85</accession>
<keyword evidence="2" id="KW-1185">Reference proteome</keyword>
<evidence type="ECO:0000313" key="2">
    <source>
        <dbReference type="Proteomes" id="UP000077266"/>
    </source>
</evidence>
<dbReference type="InParanoid" id="A0A165PN85"/>
<dbReference type="OrthoDB" id="3138711at2759"/>
<proteinExistence type="predicted"/>
<protein>
    <submittedName>
        <fullName evidence="1">Uncharacterized protein</fullName>
    </submittedName>
</protein>
<dbReference type="Proteomes" id="UP000077266">
    <property type="component" value="Unassembled WGS sequence"/>
</dbReference>
<organism evidence="1 2">
    <name type="scientific">Exidia glandulosa HHB12029</name>
    <dbReference type="NCBI Taxonomy" id="1314781"/>
    <lineage>
        <taxon>Eukaryota</taxon>
        <taxon>Fungi</taxon>
        <taxon>Dikarya</taxon>
        <taxon>Basidiomycota</taxon>
        <taxon>Agaricomycotina</taxon>
        <taxon>Agaricomycetes</taxon>
        <taxon>Auriculariales</taxon>
        <taxon>Exidiaceae</taxon>
        <taxon>Exidia</taxon>
    </lineage>
</organism>
<dbReference type="AlphaFoldDB" id="A0A165PN85"/>
<name>A0A165PN85_EXIGL</name>
<evidence type="ECO:0000313" key="1">
    <source>
        <dbReference type="EMBL" id="KZW02416.1"/>
    </source>
</evidence>
<gene>
    <name evidence="1" type="ORF">EXIGLDRAFT_829303</name>
</gene>